<dbReference type="Proteomes" id="UP001209540">
    <property type="component" value="Unassembled WGS sequence"/>
</dbReference>
<feature type="region of interest" description="Disordered" evidence="2">
    <location>
        <begin position="161"/>
        <end position="205"/>
    </location>
</feature>
<evidence type="ECO:0000313" key="4">
    <source>
        <dbReference type="EMBL" id="KAI9266898.1"/>
    </source>
</evidence>
<evidence type="ECO:0000256" key="1">
    <source>
        <dbReference type="ARBA" id="ARBA00010954"/>
    </source>
</evidence>
<sequence length="814" mass="95928">MTLSISNPSFGEYCSRTDANRQGNHKKQIFACIKQLSLKVTMQTNFLPKVVRKRSARVSDRIIGLVYLIMEPCWQVSIGFLTLSLYLIRLCIRFIVWIIVTHKKFSVQGHWKKSWHSCTTSTVIPPDQQQLRRPHQIRKKEGTCRNRFCWVRITQQHRVLTRNNSLRRRPSMDSRSSSASLSSPTSPVTTIHHHQQQQRRRYKTRRRSLHHLHFIEHYDDDDSTNHTRSSNSSIRDNNNNKNDIALLQSHSLFSSASPRHRHHGVEKETMASSSNSTSKKNTTTTHCCSCCCYSEKKKESPYDDHVELEERGEDGRPMVLQNAWTPPITAETLQELALDQIMNNIQLRHDLLFDRNLRFRPNFDGASGRAKQRKAERYWTRLDRAFQHEIHYDAFLPVLLDQVIESLALLYRSSKEITTHGFSSTTISRRGTMTTHPPLHKHQHVWPRHITMDTVRSMLNPDLILRELVHHTLDLGDKVQFIVSVLQPMCPPEHIPRIQLLVLYFEQKCYAKAFRQCFAVLEAIQLDQANRFLREHRNYLVQTCAQFEHQQFQQQIKDDHQWYLIEEWLSHSQDHPDWTFLRVYHTAMIRLITMDYAPFPYTLQYDQHRLVHQFRTEFIYITTLAILLIPYYYLVGPWWNKTDLQTLKLKLAQRLKRTGISITFQHPSSSSSNNATSSTITSSFYYPFAIHACEAAMTTHARRTTKYHSSSLKNHCKKGLLLDDPEKWVTWLKRHLNTSSEIYQMMHDRVFHVLRRVSQGQLQYHDFNHNTLMPLDRELLALGLRIRAVADLNLATYGTLYQQLWHRMTNNFKF</sequence>
<feature type="compositionally biased region" description="Low complexity" evidence="2">
    <location>
        <begin position="272"/>
        <end position="285"/>
    </location>
</feature>
<feature type="transmembrane region" description="Helical" evidence="3">
    <location>
        <begin position="618"/>
        <end position="639"/>
    </location>
</feature>
<keyword evidence="3" id="KW-0812">Transmembrane</keyword>
<protein>
    <submittedName>
        <fullName evidence="4">T-complex protein 11-domain-containing protein</fullName>
    </submittedName>
</protein>
<comment type="caution">
    <text evidence="4">The sequence shown here is derived from an EMBL/GenBank/DDBJ whole genome shotgun (WGS) entry which is preliminary data.</text>
</comment>
<dbReference type="Pfam" id="PF05794">
    <property type="entry name" value="Tcp11"/>
    <property type="match status" value="2"/>
</dbReference>
<dbReference type="InterPro" id="IPR008862">
    <property type="entry name" value="Tcp11"/>
</dbReference>
<feature type="region of interest" description="Disordered" evidence="2">
    <location>
        <begin position="253"/>
        <end position="285"/>
    </location>
</feature>
<feature type="region of interest" description="Disordered" evidence="2">
    <location>
        <begin position="219"/>
        <end position="240"/>
    </location>
</feature>
<evidence type="ECO:0000313" key="5">
    <source>
        <dbReference type="Proteomes" id="UP001209540"/>
    </source>
</evidence>
<keyword evidence="3" id="KW-1133">Transmembrane helix</keyword>
<evidence type="ECO:0000256" key="2">
    <source>
        <dbReference type="SAM" id="MobiDB-lite"/>
    </source>
</evidence>
<dbReference type="PANTHER" id="PTHR12832">
    <property type="entry name" value="TESTIS-SPECIFIC PROTEIN PBS13 T-COMPLEX 11"/>
    <property type="match status" value="1"/>
</dbReference>
<proteinExistence type="inferred from homology"/>
<dbReference type="PANTHER" id="PTHR12832:SF11">
    <property type="entry name" value="LD23868P"/>
    <property type="match status" value="1"/>
</dbReference>
<reference evidence="4" key="2">
    <citation type="submission" date="2023-02" db="EMBL/GenBank/DDBJ databases">
        <authorList>
            <consortium name="DOE Joint Genome Institute"/>
            <person name="Mondo S.J."/>
            <person name="Chang Y."/>
            <person name="Wang Y."/>
            <person name="Ahrendt S."/>
            <person name="Andreopoulos W."/>
            <person name="Barry K."/>
            <person name="Beard J."/>
            <person name="Benny G.L."/>
            <person name="Blankenship S."/>
            <person name="Bonito G."/>
            <person name="Cuomo C."/>
            <person name="Desiro A."/>
            <person name="Gervers K.A."/>
            <person name="Hundley H."/>
            <person name="Kuo A."/>
            <person name="LaButti K."/>
            <person name="Lang B.F."/>
            <person name="Lipzen A."/>
            <person name="O'Donnell K."/>
            <person name="Pangilinan J."/>
            <person name="Reynolds N."/>
            <person name="Sandor L."/>
            <person name="Smith M.W."/>
            <person name="Tsang A."/>
            <person name="Grigoriev I.V."/>
            <person name="Stajich J.E."/>
            <person name="Spatafora J.W."/>
        </authorList>
    </citation>
    <scope>NUCLEOTIDE SEQUENCE</scope>
    <source>
        <strain evidence="4">RSA 2281</strain>
    </source>
</reference>
<reference evidence="4" key="1">
    <citation type="journal article" date="2022" name="IScience">
        <title>Evolution of zygomycete secretomes and the origins of terrestrial fungal ecologies.</title>
        <authorList>
            <person name="Chang Y."/>
            <person name="Wang Y."/>
            <person name="Mondo S."/>
            <person name="Ahrendt S."/>
            <person name="Andreopoulos W."/>
            <person name="Barry K."/>
            <person name="Beard J."/>
            <person name="Benny G.L."/>
            <person name="Blankenship S."/>
            <person name="Bonito G."/>
            <person name="Cuomo C."/>
            <person name="Desiro A."/>
            <person name="Gervers K.A."/>
            <person name="Hundley H."/>
            <person name="Kuo A."/>
            <person name="LaButti K."/>
            <person name="Lang B.F."/>
            <person name="Lipzen A."/>
            <person name="O'Donnell K."/>
            <person name="Pangilinan J."/>
            <person name="Reynolds N."/>
            <person name="Sandor L."/>
            <person name="Smith M.E."/>
            <person name="Tsang A."/>
            <person name="Grigoriev I.V."/>
            <person name="Stajich J.E."/>
            <person name="Spatafora J.W."/>
        </authorList>
    </citation>
    <scope>NUCLEOTIDE SEQUENCE</scope>
    <source>
        <strain evidence="4">RSA 2281</strain>
    </source>
</reference>
<feature type="compositionally biased region" description="Low complexity" evidence="2">
    <location>
        <begin position="173"/>
        <end position="187"/>
    </location>
</feature>
<feature type="compositionally biased region" description="Basic residues" evidence="2">
    <location>
        <begin position="191"/>
        <end position="205"/>
    </location>
</feature>
<gene>
    <name evidence="4" type="ORF">BDA99DRAFT_571194</name>
</gene>
<keyword evidence="5" id="KW-1185">Reference proteome</keyword>
<organism evidence="4 5">
    <name type="scientific">Phascolomyces articulosus</name>
    <dbReference type="NCBI Taxonomy" id="60185"/>
    <lineage>
        <taxon>Eukaryota</taxon>
        <taxon>Fungi</taxon>
        <taxon>Fungi incertae sedis</taxon>
        <taxon>Mucoromycota</taxon>
        <taxon>Mucoromycotina</taxon>
        <taxon>Mucoromycetes</taxon>
        <taxon>Mucorales</taxon>
        <taxon>Lichtheimiaceae</taxon>
        <taxon>Phascolomyces</taxon>
    </lineage>
</organism>
<dbReference type="GO" id="GO:0010737">
    <property type="term" value="P:protein kinase A signaling"/>
    <property type="evidence" value="ECO:0007669"/>
    <property type="project" value="TreeGrafter"/>
</dbReference>
<feature type="compositionally biased region" description="Low complexity" evidence="2">
    <location>
        <begin position="228"/>
        <end position="240"/>
    </location>
</feature>
<comment type="similarity">
    <text evidence="1">Belongs to the TCP11 family.</text>
</comment>
<accession>A0AAD5KD92</accession>
<dbReference type="AlphaFoldDB" id="A0AAD5KD92"/>
<dbReference type="EMBL" id="JAIXMP010000010">
    <property type="protein sequence ID" value="KAI9266898.1"/>
    <property type="molecule type" value="Genomic_DNA"/>
</dbReference>
<evidence type="ECO:0000256" key="3">
    <source>
        <dbReference type="SAM" id="Phobius"/>
    </source>
</evidence>
<keyword evidence="3" id="KW-0472">Membrane</keyword>
<name>A0AAD5KD92_9FUNG</name>